<sequence>LTCRHWGTETLRSMFIVDSKPRNLNGLAILDWLKSNSEEYKQGKQFARDLEVSSNLSDLKSINAWHDSFYNIVSDLKELYGCEIKKEEFKVELVDYVGSKIPKYKVEYGKNLISNEAEEDLTITKGVLAKGYDKLYADNIIYSGKLSTNINMLGETVEKVYPVRVKEEGKENDEGYTYYNTEEEAKAELERLARLEFTVNKIDEPKMTFDTKFLELSTVEEHKDDTKVWLSIGDKIATYIPKFNIDIETRIIEMEVDVLADEVTNITLSNNDIKDLKPPTLNSIKKEIEKLPTVEDVILTAKKESINTVMDGFGGYSHYAKNFTAWTDETDIKQARKGIVANKHGIMFFRNGINIETGEANDVTLIMDINGNFNCSILNSGEINAALIKTGIIRGFNDNLIINLNAGEVTFRKGKLEGNNALIDITNGNIYTKANGNKALEFVGRTINFYDWEGTTRTSPVGFIYSSRRNGDANKTGLGIANGINSYFSIGYDESESTNINRSYVDFDYYGVTGNPKPITFFEGVKFWQNINLEGSKILGGELSSPNGQLGFYALNGGTYISGKTTVIGDFSVVGNKNCIQPTQKYGNRLFYSTEDTESYLTDTCSELMTVSKTETGIFERVILIDTIFKECANLENNYIIDIHKIGWGDFKIKDQTKDYFIVESDREDFTFKYTIKAKRKGYENLRLEKFSQEI</sequence>
<evidence type="ECO:0000313" key="1">
    <source>
        <dbReference type="EMBL" id="EOR27509.1"/>
    </source>
</evidence>
<comment type="caution">
    <text evidence="1">The sequence shown here is derived from an EMBL/GenBank/DDBJ whole genome shotgun (WGS) entry which is preliminary data.</text>
</comment>
<keyword evidence="2" id="KW-1185">Reference proteome</keyword>
<dbReference type="EMBL" id="ASRV01000047">
    <property type="protein sequence ID" value="EOR27509.1"/>
    <property type="molecule type" value="Genomic_DNA"/>
</dbReference>
<proteinExistence type="predicted"/>
<dbReference type="Proteomes" id="UP000013988">
    <property type="component" value="Unassembled WGS sequence"/>
</dbReference>
<accession>R9CDR5</accession>
<evidence type="ECO:0000313" key="2">
    <source>
        <dbReference type="Proteomes" id="UP000013988"/>
    </source>
</evidence>
<reference evidence="1 2" key="1">
    <citation type="submission" date="2013-03" db="EMBL/GenBank/DDBJ databases">
        <title>Whole genome shotgun sequencing of Clostridium sartagoforme AAU1.</title>
        <authorList>
            <person name="Joshi C.G."/>
            <person name="Duggirala S.M."/>
            <person name="Nathani N.M."/>
            <person name="Bhatt V.D."/>
            <person name="Patel A.K."/>
            <person name="Pandya P.R."/>
            <person name="KaPatel J.A."/>
        </authorList>
    </citation>
    <scope>NUCLEOTIDE SEQUENCE [LARGE SCALE GENOMIC DNA]</scope>
    <source>
        <strain evidence="1 2">AAU1</strain>
    </source>
</reference>
<feature type="non-terminal residue" evidence="1">
    <location>
        <position position="1"/>
    </location>
</feature>
<dbReference type="AlphaFoldDB" id="R9CDR5"/>
<dbReference type="PATRIC" id="fig|1202534.3.peg.887"/>
<gene>
    <name evidence="1" type="ORF">A500_04446</name>
</gene>
<organism evidence="1 2">
    <name type="scientific">Clostridium sartagoforme AAU1</name>
    <dbReference type="NCBI Taxonomy" id="1202534"/>
    <lineage>
        <taxon>Bacteria</taxon>
        <taxon>Bacillati</taxon>
        <taxon>Bacillota</taxon>
        <taxon>Clostridia</taxon>
        <taxon>Eubacteriales</taxon>
        <taxon>Clostridiaceae</taxon>
        <taxon>Clostridium</taxon>
    </lineage>
</organism>
<protein>
    <submittedName>
        <fullName evidence="1">Phage minor structural protein</fullName>
    </submittedName>
</protein>
<name>R9CDR5_9CLOT</name>